<organism evidence="1 2">
    <name type="scientific">Spartinivicinus marinus</name>
    <dbReference type="NCBI Taxonomy" id="2994442"/>
    <lineage>
        <taxon>Bacteria</taxon>
        <taxon>Pseudomonadati</taxon>
        <taxon>Pseudomonadota</taxon>
        <taxon>Gammaproteobacteria</taxon>
        <taxon>Oceanospirillales</taxon>
        <taxon>Zooshikellaceae</taxon>
        <taxon>Spartinivicinus</taxon>
    </lineage>
</organism>
<sequence>MIPIASEVDLTKAELQIASNREISYKSMGDFNGLNEINKIEALPKLYRFLSSSLPLSMNDIFNNYKKQAAKWIGMIESNDNIPESYKEEIINNIKFSEKVVLENYSYSKKMANLAFCKNLVSGISTKINELTRVS</sequence>
<dbReference type="EMBL" id="JACCKB010000050">
    <property type="protein sequence ID" value="NYZ68780.1"/>
    <property type="molecule type" value="Genomic_DNA"/>
</dbReference>
<evidence type="ECO:0000313" key="2">
    <source>
        <dbReference type="Proteomes" id="UP000569732"/>
    </source>
</evidence>
<proteinExistence type="predicted"/>
<reference evidence="1 2" key="1">
    <citation type="submission" date="2020-07" db="EMBL/GenBank/DDBJ databases">
        <title>Endozoicomonas sp. nov., isolated from sediment.</title>
        <authorList>
            <person name="Gu T."/>
        </authorList>
    </citation>
    <scope>NUCLEOTIDE SEQUENCE [LARGE SCALE GENOMIC DNA]</scope>
    <source>
        <strain evidence="1 2">SM1973</strain>
    </source>
</reference>
<comment type="caution">
    <text evidence="1">The sequence shown here is derived from an EMBL/GenBank/DDBJ whole genome shotgun (WGS) entry which is preliminary data.</text>
</comment>
<gene>
    <name evidence="1" type="ORF">H0A36_22440</name>
</gene>
<name>A0A853I4D8_9GAMM</name>
<accession>A0A853I4D8</accession>
<keyword evidence="2" id="KW-1185">Reference proteome</keyword>
<dbReference type="AlphaFoldDB" id="A0A853I4D8"/>
<evidence type="ECO:0000313" key="1">
    <source>
        <dbReference type="EMBL" id="NYZ68780.1"/>
    </source>
</evidence>
<protein>
    <submittedName>
        <fullName evidence="1">Uncharacterized protein</fullName>
    </submittedName>
</protein>
<dbReference type="Proteomes" id="UP000569732">
    <property type="component" value="Unassembled WGS sequence"/>
</dbReference>
<dbReference type="RefSeq" id="WP_180570782.1">
    <property type="nucleotide sequence ID" value="NZ_JACCKB010000050.1"/>
</dbReference>